<keyword evidence="1" id="KW-0472">Membrane</keyword>
<keyword evidence="3" id="KW-1185">Reference proteome</keyword>
<gene>
    <name evidence="2" type="ORF">Goklo_012221</name>
</gene>
<name>A0A7J8VBV9_9ROSI</name>
<dbReference type="EMBL" id="JABFAB010000009">
    <property type="protein sequence ID" value="MBA0660173.1"/>
    <property type="molecule type" value="Genomic_DNA"/>
</dbReference>
<proteinExistence type="predicted"/>
<feature type="non-terminal residue" evidence="2">
    <location>
        <position position="76"/>
    </location>
</feature>
<protein>
    <submittedName>
        <fullName evidence="2">Uncharacterized protein</fullName>
    </submittedName>
</protein>
<reference evidence="2 3" key="1">
    <citation type="journal article" date="2019" name="Genome Biol. Evol.">
        <title>Insights into the evolution of the New World diploid cottons (Gossypium, subgenus Houzingenia) based on genome sequencing.</title>
        <authorList>
            <person name="Grover C.E."/>
            <person name="Arick M.A. 2nd"/>
            <person name="Thrash A."/>
            <person name="Conover J.L."/>
            <person name="Sanders W.S."/>
            <person name="Peterson D.G."/>
            <person name="Frelichowski J.E."/>
            <person name="Scheffler J.A."/>
            <person name="Scheffler B.E."/>
            <person name="Wendel J.F."/>
        </authorList>
    </citation>
    <scope>NUCLEOTIDE SEQUENCE [LARGE SCALE GENOMIC DNA]</scope>
    <source>
        <strain evidence="2">57</strain>
        <tissue evidence="2">Leaf</tissue>
    </source>
</reference>
<accession>A0A7J8VBV9</accession>
<comment type="caution">
    <text evidence="2">The sequence shown here is derived from an EMBL/GenBank/DDBJ whole genome shotgun (WGS) entry which is preliminary data.</text>
</comment>
<dbReference type="OrthoDB" id="1907033at2759"/>
<feature type="transmembrane region" description="Helical" evidence="1">
    <location>
        <begin position="43"/>
        <end position="62"/>
    </location>
</feature>
<sequence>MRRERRRRAIAVRYILGREHNEIIICPSTVITTRSSKLFVSRLVGLLKMMAPLIESLVWILFDCLEYWKNQQKVIH</sequence>
<dbReference type="AlphaFoldDB" id="A0A7J8VBV9"/>
<dbReference type="Proteomes" id="UP000593573">
    <property type="component" value="Unassembled WGS sequence"/>
</dbReference>
<evidence type="ECO:0000313" key="3">
    <source>
        <dbReference type="Proteomes" id="UP000593573"/>
    </source>
</evidence>
<keyword evidence="1" id="KW-1133">Transmembrane helix</keyword>
<organism evidence="2 3">
    <name type="scientific">Gossypium klotzschianum</name>
    <dbReference type="NCBI Taxonomy" id="34286"/>
    <lineage>
        <taxon>Eukaryota</taxon>
        <taxon>Viridiplantae</taxon>
        <taxon>Streptophyta</taxon>
        <taxon>Embryophyta</taxon>
        <taxon>Tracheophyta</taxon>
        <taxon>Spermatophyta</taxon>
        <taxon>Magnoliopsida</taxon>
        <taxon>eudicotyledons</taxon>
        <taxon>Gunneridae</taxon>
        <taxon>Pentapetalae</taxon>
        <taxon>rosids</taxon>
        <taxon>malvids</taxon>
        <taxon>Malvales</taxon>
        <taxon>Malvaceae</taxon>
        <taxon>Malvoideae</taxon>
        <taxon>Gossypium</taxon>
    </lineage>
</organism>
<keyword evidence="1" id="KW-0812">Transmembrane</keyword>
<evidence type="ECO:0000313" key="2">
    <source>
        <dbReference type="EMBL" id="MBA0660173.1"/>
    </source>
</evidence>
<evidence type="ECO:0000256" key="1">
    <source>
        <dbReference type="SAM" id="Phobius"/>
    </source>
</evidence>